<reference evidence="2 3" key="1">
    <citation type="submission" date="2019-05" db="EMBL/GenBank/DDBJ databases">
        <title>The compact genome of Giardia muris reveals important steps in the evolution of intestinal protozoan parasites.</title>
        <authorList>
            <person name="Xu F."/>
            <person name="Jimenez-Gonzalez A."/>
            <person name="Einarsson E."/>
            <person name="Astvaldsson A."/>
            <person name="Peirasmaki D."/>
            <person name="Eckmann L."/>
            <person name="Andersson J.O."/>
            <person name="Svard S.G."/>
            <person name="Jerlstrom-Hultqvist J."/>
        </authorList>
    </citation>
    <scope>NUCLEOTIDE SEQUENCE [LARGE SCALE GENOMIC DNA]</scope>
    <source>
        <strain evidence="2 3">Roberts-Thomson</strain>
    </source>
</reference>
<dbReference type="SMART" id="SM00698">
    <property type="entry name" value="MORN"/>
    <property type="match status" value="6"/>
</dbReference>
<dbReference type="InterPro" id="IPR003409">
    <property type="entry name" value="MORN"/>
</dbReference>
<dbReference type="SUPFAM" id="SSF82185">
    <property type="entry name" value="Histone H3 K4-specific methyltransferase SET7/9 N-terminal domain"/>
    <property type="match status" value="3"/>
</dbReference>
<accession>A0A4Z1T5U5</accession>
<keyword evidence="2" id="KW-0808">Transferase</keyword>
<name>A0A4Z1T5U5_GIAMU</name>
<proteinExistence type="predicted"/>
<dbReference type="Gene3D" id="2.20.110.10">
    <property type="entry name" value="Histone H3 K4-specific methyltransferase SET7/9 N-terminal domain"/>
    <property type="match status" value="3"/>
</dbReference>
<dbReference type="Proteomes" id="UP000315496">
    <property type="component" value="Chromosome 2"/>
</dbReference>
<keyword evidence="2" id="KW-0418">Kinase</keyword>
<dbReference type="AlphaFoldDB" id="A0A4Z1T5U5"/>
<dbReference type="VEuPathDB" id="GiardiaDB:GMRT_11894"/>
<protein>
    <submittedName>
        <fullName evidence="2">Putative Phosphatidylinositol-4-phosphate 5-kinase</fullName>
    </submittedName>
</protein>
<evidence type="ECO:0000313" key="3">
    <source>
        <dbReference type="Proteomes" id="UP000315496"/>
    </source>
</evidence>
<dbReference type="PANTHER" id="PTHR43215:SF14">
    <property type="entry name" value="RADIAL SPOKE HEAD 1 HOMOLOG"/>
    <property type="match status" value="1"/>
</dbReference>
<dbReference type="Pfam" id="PF02493">
    <property type="entry name" value="MORN"/>
    <property type="match status" value="5"/>
</dbReference>
<dbReference type="PANTHER" id="PTHR43215">
    <property type="entry name" value="RADIAL SPOKE HEAD 1 HOMOLOG"/>
    <property type="match status" value="1"/>
</dbReference>
<sequence>MALPGISTVRAIFSPDGSAYKGTWYNSLRHGYGTHVYPNGDCYTGEWANNLPHGYGEFYSAVTKKKKHQKKTIPEAPDSSSEFTLVYAGYWMKGERHGFGKYFYGPNERYEGQWHQGLRSGFGCHFYPETINQENILLAREEHAKELERFKDNPLGEKHLTIYSDYMRTSLVPGVHKDEARVTVLPSKYPFGCVYKGNWNADRCHGLGRLIFPNGDVFVGNFVNDHAYGIGVRYYVDTRRVTNGFYDSRGQCVCSQTRSDFNIDDLKIVLAVWTEPCAPYVSLSESVRSLIRTALGQDEEFARLCSTANPIIQTERDPNPLLRVTDMQDMQDVQDTHDLHEVGFDTARDSATYQDPHEDEADLFTTAKPVDSVIFHQGKAFSPGRRIPSSLAGSEHTFTRYTHSAGGSQADPESALYNGILQRASSQLSEKLGSEYDALESAFAAHIVDTQIPVRETSSESVLSQYSSNEYPYIYQPPDELFNISMIRRLIGNVPAMARELPIHCAPIRTDVDQLLDLPLEADAQELPILRLANSDAPLLETLQNLVGTQQK</sequence>
<organism evidence="2 3">
    <name type="scientific">Giardia muris</name>
    <dbReference type="NCBI Taxonomy" id="5742"/>
    <lineage>
        <taxon>Eukaryota</taxon>
        <taxon>Metamonada</taxon>
        <taxon>Diplomonadida</taxon>
        <taxon>Hexamitidae</taxon>
        <taxon>Giardiinae</taxon>
        <taxon>Giardia</taxon>
    </lineage>
</organism>
<dbReference type="EMBL" id="VDLU01000002">
    <property type="protein sequence ID" value="TNJ28507.1"/>
    <property type="molecule type" value="Genomic_DNA"/>
</dbReference>
<keyword evidence="3" id="KW-1185">Reference proteome</keyword>
<keyword evidence="1" id="KW-0677">Repeat</keyword>
<dbReference type="OrthoDB" id="270720at2759"/>
<comment type="caution">
    <text evidence="2">The sequence shown here is derived from an EMBL/GenBank/DDBJ whole genome shotgun (WGS) entry which is preliminary data.</text>
</comment>
<dbReference type="GO" id="GO:0016301">
    <property type="term" value="F:kinase activity"/>
    <property type="evidence" value="ECO:0007669"/>
    <property type="project" value="UniProtKB-KW"/>
</dbReference>
<evidence type="ECO:0000313" key="2">
    <source>
        <dbReference type="EMBL" id="TNJ28507.1"/>
    </source>
</evidence>
<gene>
    <name evidence="2" type="ORF">GMRT_11894</name>
</gene>
<evidence type="ECO:0000256" key="1">
    <source>
        <dbReference type="ARBA" id="ARBA00022737"/>
    </source>
</evidence>